<dbReference type="PANTHER" id="PTHR31161">
    <property type="entry name" value="PROTEIN GRAVITROPIC IN THE LIGHT 1"/>
    <property type="match status" value="1"/>
</dbReference>
<dbReference type="Proteomes" id="UP000325577">
    <property type="component" value="Linkage Group LG7"/>
</dbReference>
<protein>
    <recommendedName>
        <fullName evidence="2">DUF641 domain-containing protein</fullName>
    </recommendedName>
</protein>
<organism evidence="3 4">
    <name type="scientific">Nyssa sinensis</name>
    <dbReference type="NCBI Taxonomy" id="561372"/>
    <lineage>
        <taxon>Eukaryota</taxon>
        <taxon>Viridiplantae</taxon>
        <taxon>Streptophyta</taxon>
        <taxon>Embryophyta</taxon>
        <taxon>Tracheophyta</taxon>
        <taxon>Spermatophyta</taxon>
        <taxon>Magnoliopsida</taxon>
        <taxon>eudicotyledons</taxon>
        <taxon>Gunneridae</taxon>
        <taxon>Pentapetalae</taxon>
        <taxon>asterids</taxon>
        <taxon>Cornales</taxon>
        <taxon>Nyssaceae</taxon>
        <taxon>Nyssa</taxon>
    </lineage>
</organism>
<name>A0A5J4ZJU2_9ASTE</name>
<dbReference type="EMBL" id="CM018050">
    <property type="protein sequence ID" value="KAA8517798.1"/>
    <property type="molecule type" value="Genomic_DNA"/>
</dbReference>
<sequence length="197" mass="22668">MIFQLAEGNIVLTILSSDPSKADKHSAYSLFLAENICDKLGVKSADQVVVSEMKSLSELKQCYLKKQYDESSPKTTQLLAEIQEQKSLLKTYEIMGKKLDSHLKLKDSEVTFLREKLEEANRENKSLGKRLNSSGPLSILDNLHLSGLSPNHMENYWHVNYREQSSSSAYKKRKMGQSVYRIMIQFVILYFLYDELF</sequence>
<accession>A0A5J4ZJU2</accession>
<dbReference type="AlphaFoldDB" id="A0A5J4ZJU2"/>
<evidence type="ECO:0000313" key="4">
    <source>
        <dbReference type="Proteomes" id="UP000325577"/>
    </source>
</evidence>
<dbReference type="Pfam" id="PF04859">
    <property type="entry name" value="DUF641"/>
    <property type="match status" value="1"/>
</dbReference>
<feature type="coiled-coil region" evidence="1">
    <location>
        <begin position="103"/>
        <end position="130"/>
    </location>
</feature>
<reference evidence="3 4" key="1">
    <citation type="submission" date="2019-09" db="EMBL/GenBank/DDBJ databases">
        <title>A chromosome-level genome assembly of the Chinese tupelo Nyssa sinensis.</title>
        <authorList>
            <person name="Yang X."/>
            <person name="Kang M."/>
            <person name="Yang Y."/>
            <person name="Xiong H."/>
            <person name="Wang M."/>
            <person name="Zhang Z."/>
            <person name="Wang Z."/>
            <person name="Wu H."/>
            <person name="Ma T."/>
            <person name="Liu J."/>
            <person name="Xi Z."/>
        </authorList>
    </citation>
    <scope>NUCLEOTIDE SEQUENCE [LARGE SCALE GENOMIC DNA]</scope>
    <source>
        <strain evidence="3">J267</strain>
        <tissue evidence="3">Leaf</tissue>
    </source>
</reference>
<dbReference type="GO" id="GO:0009639">
    <property type="term" value="P:response to red or far red light"/>
    <property type="evidence" value="ECO:0007669"/>
    <property type="project" value="InterPro"/>
</dbReference>
<dbReference type="GO" id="GO:0009959">
    <property type="term" value="P:negative gravitropism"/>
    <property type="evidence" value="ECO:0007669"/>
    <property type="project" value="InterPro"/>
</dbReference>
<gene>
    <name evidence="3" type="ORF">F0562_015272</name>
</gene>
<keyword evidence="4" id="KW-1185">Reference proteome</keyword>
<evidence type="ECO:0000259" key="2">
    <source>
        <dbReference type="Pfam" id="PF04859"/>
    </source>
</evidence>
<dbReference type="InterPro" id="IPR040225">
    <property type="entry name" value="GIL1-like"/>
</dbReference>
<evidence type="ECO:0000256" key="1">
    <source>
        <dbReference type="SAM" id="Coils"/>
    </source>
</evidence>
<feature type="domain" description="DUF641" evidence="2">
    <location>
        <begin position="38"/>
        <end position="130"/>
    </location>
</feature>
<dbReference type="OrthoDB" id="1915848at2759"/>
<keyword evidence="1" id="KW-0175">Coiled coil</keyword>
<dbReference type="InterPro" id="IPR006943">
    <property type="entry name" value="DUF641_pln"/>
</dbReference>
<proteinExistence type="predicted"/>
<evidence type="ECO:0000313" key="3">
    <source>
        <dbReference type="EMBL" id="KAA8517798.1"/>
    </source>
</evidence>